<proteinExistence type="predicted"/>
<evidence type="ECO:0000313" key="2">
    <source>
        <dbReference type="Proteomes" id="UP001558613"/>
    </source>
</evidence>
<dbReference type="EMBL" id="JAYMGO010000017">
    <property type="protein sequence ID" value="KAL1258234.1"/>
    <property type="molecule type" value="Genomic_DNA"/>
</dbReference>
<comment type="caution">
    <text evidence="1">The sequence shown here is derived from an EMBL/GenBank/DDBJ whole genome shotgun (WGS) entry which is preliminary data.</text>
</comment>
<keyword evidence="2" id="KW-1185">Reference proteome</keyword>
<evidence type="ECO:0000313" key="1">
    <source>
        <dbReference type="EMBL" id="KAL1258234.1"/>
    </source>
</evidence>
<name>A0ABR3M2F2_9TELE</name>
<reference evidence="1 2" key="1">
    <citation type="submission" date="2023-09" db="EMBL/GenBank/DDBJ databases">
        <authorList>
            <person name="Wang M."/>
        </authorList>
    </citation>
    <scope>NUCLEOTIDE SEQUENCE [LARGE SCALE GENOMIC DNA]</scope>
    <source>
        <strain evidence="1">GT-2023</strain>
        <tissue evidence="1">Liver</tissue>
    </source>
</reference>
<gene>
    <name evidence="1" type="ORF">QQF64_011478</name>
</gene>
<sequence length="68" mass="7262">MPNIHKIDKRPDGSALCSFSNVSFVTAEGTPSSGILHLSKQQAREVSVSLVRPARMEPTQLAVTVTVA</sequence>
<dbReference type="Proteomes" id="UP001558613">
    <property type="component" value="Unassembled WGS sequence"/>
</dbReference>
<accession>A0ABR3M2F2</accession>
<organism evidence="1 2">
    <name type="scientific">Cirrhinus molitorella</name>
    <name type="common">mud carp</name>
    <dbReference type="NCBI Taxonomy" id="172907"/>
    <lineage>
        <taxon>Eukaryota</taxon>
        <taxon>Metazoa</taxon>
        <taxon>Chordata</taxon>
        <taxon>Craniata</taxon>
        <taxon>Vertebrata</taxon>
        <taxon>Euteleostomi</taxon>
        <taxon>Actinopterygii</taxon>
        <taxon>Neopterygii</taxon>
        <taxon>Teleostei</taxon>
        <taxon>Ostariophysi</taxon>
        <taxon>Cypriniformes</taxon>
        <taxon>Cyprinidae</taxon>
        <taxon>Labeoninae</taxon>
        <taxon>Labeonini</taxon>
        <taxon>Cirrhinus</taxon>
    </lineage>
</organism>
<protein>
    <submittedName>
        <fullName evidence="1">Uncharacterized protein</fullName>
    </submittedName>
</protein>